<dbReference type="PANTHER" id="PTHR31528">
    <property type="entry name" value="4-AMINO-5-HYDROXYMETHYL-2-METHYLPYRIMIDINE PHOSPHATE SYNTHASE THI11-RELATED"/>
    <property type="match status" value="1"/>
</dbReference>
<evidence type="ECO:0000259" key="2">
    <source>
        <dbReference type="Pfam" id="PF09084"/>
    </source>
</evidence>
<dbReference type="Pfam" id="PF09084">
    <property type="entry name" value="NMT1"/>
    <property type="match status" value="1"/>
</dbReference>
<dbReference type="InterPro" id="IPR027939">
    <property type="entry name" value="NMT1/THI5"/>
</dbReference>
<feature type="domain" description="SsuA/THI5-like" evidence="2">
    <location>
        <begin position="41"/>
        <end position="250"/>
    </location>
</feature>
<gene>
    <name evidence="3" type="ORF">DW352_07325</name>
</gene>
<reference evidence="3 4" key="1">
    <citation type="submission" date="2018-07" db="EMBL/GenBank/DDBJ databases">
        <authorList>
            <person name="Quirk P.G."/>
            <person name="Krulwich T.A."/>
        </authorList>
    </citation>
    <scope>NUCLEOTIDE SEQUENCE [LARGE SCALE GENOMIC DNA]</scope>
    <source>
        <strain evidence="3 4">CC-BB4</strain>
    </source>
</reference>
<dbReference type="EMBL" id="CP031417">
    <property type="protein sequence ID" value="AXK80344.1"/>
    <property type="molecule type" value="Genomic_DNA"/>
</dbReference>
<protein>
    <submittedName>
        <fullName evidence="3">ABC transporter substrate-binding protein</fullName>
    </submittedName>
</protein>
<dbReference type="Gene3D" id="3.40.190.10">
    <property type="entry name" value="Periplasmic binding protein-like II"/>
    <property type="match status" value="2"/>
</dbReference>
<dbReference type="GO" id="GO:0009228">
    <property type="term" value="P:thiamine biosynthetic process"/>
    <property type="evidence" value="ECO:0007669"/>
    <property type="project" value="InterPro"/>
</dbReference>
<organism evidence="3 4">
    <name type="scientific">Pseudolabrys taiwanensis</name>
    <dbReference type="NCBI Taxonomy" id="331696"/>
    <lineage>
        <taxon>Bacteria</taxon>
        <taxon>Pseudomonadati</taxon>
        <taxon>Pseudomonadota</taxon>
        <taxon>Alphaproteobacteria</taxon>
        <taxon>Hyphomicrobiales</taxon>
        <taxon>Xanthobacteraceae</taxon>
        <taxon>Pseudolabrys</taxon>
    </lineage>
</organism>
<evidence type="ECO:0000313" key="3">
    <source>
        <dbReference type="EMBL" id="AXK80344.1"/>
    </source>
</evidence>
<dbReference type="OrthoDB" id="8196780at2"/>
<dbReference type="Proteomes" id="UP000254889">
    <property type="component" value="Chromosome"/>
</dbReference>
<name>A0A345ZTU7_9HYPH</name>
<dbReference type="AlphaFoldDB" id="A0A345ZTU7"/>
<dbReference type="SUPFAM" id="SSF53850">
    <property type="entry name" value="Periplasmic binding protein-like II"/>
    <property type="match status" value="1"/>
</dbReference>
<evidence type="ECO:0000256" key="1">
    <source>
        <dbReference type="SAM" id="SignalP"/>
    </source>
</evidence>
<dbReference type="PANTHER" id="PTHR31528:SF15">
    <property type="entry name" value="RIBOFLAVIN-BINDING PROTEIN RIBY"/>
    <property type="match status" value="1"/>
</dbReference>
<dbReference type="InterPro" id="IPR015168">
    <property type="entry name" value="SsuA/THI5"/>
</dbReference>
<dbReference type="RefSeq" id="WP_115689900.1">
    <property type="nucleotide sequence ID" value="NZ_CP031417.1"/>
</dbReference>
<dbReference type="KEGG" id="ptaw:DW352_07325"/>
<keyword evidence="4" id="KW-1185">Reference proteome</keyword>
<feature type="signal peptide" evidence="1">
    <location>
        <begin position="1"/>
        <end position="25"/>
    </location>
</feature>
<sequence>MSVRLTRRTALGALIAATAIRPAWSAPEKARYLFPAPSSLPAFIPFHVAQKRGYFAAQNIELEVQTARGAVEVAKQVAVGNADIGGGLGETSMIVRPNGLAVRGVALLGQQPLFQIVTRKAAGVKTLADLRGKKLGVIGYQDTGYYALLAVLAANGIKRDDVEVQSVGPAGVTQLMIAQSLDGIVAVAEWSDAIETAGVALDYFRIDNVFPAMAQAIVASDKIIKERPALVGGVVKAMMQALRDCIADPASCARDFVAAVPQHQGKGAEMERVLRRYVTDVYRTEPASALGRFDPARLAKVQAFYLKNNIIASAAPVEDLYSNAFLT</sequence>
<evidence type="ECO:0000313" key="4">
    <source>
        <dbReference type="Proteomes" id="UP000254889"/>
    </source>
</evidence>
<keyword evidence="1" id="KW-0732">Signal</keyword>
<accession>A0A345ZTU7</accession>
<feature type="chain" id="PRO_5016675516" evidence="1">
    <location>
        <begin position="26"/>
        <end position="327"/>
    </location>
</feature>
<proteinExistence type="predicted"/>